<proteinExistence type="predicted"/>
<protein>
    <submittedName>
        <fullName evidence="1">Uncharacterized protein</fullName>
    </submittedName>
</protein>
<name>A7ZD41_CAMC1</name>
<gene>
    <name evidence="1" type="ORF">CCC13826_1044</name>
</gene>
<dbReference type="KEGG" id="cco:CCC13826_1044"/>
<accession>A7ZD41</accession>
<sequence>MLNLKICSYRCSFQANQANQEKQINLTRNFHKNGKKFYLVCKNNLKLSHF</sequence>
<organism evidence="1 2">
    <name type="scientific">Campylobacter concisus (strain 13826)</name>
    <dbReference type="NCBI Taxonomy" id="360104"/>
    <lineage>
        <taxon>Bacteria</taxon>
        <taxon>Pseudomonadati</taxon>
        <taxon>Campylobacterota</taxon>
        <taxon>Epsilonproteobacteria</taxon>
        <taxon>Campylobacterales</taxon>
        <taxon>Campylobacteraceae</taxon>
        <taxon>Campylobacter</taxon>
    </lineage>
</organism>
<dbReference type="HOGENOM" id="CLU_3115670_0_0_7"/>
<dbReference type="AlphaFoldDB" id="A7ZD41"/>
<evidence type="ECO:0000313" key="2">
    <source>
        <dbReference type="Proteomes" id="UP000001121"/>
    </source>
</evidence>
<evidence type="ECO:0000313" key="1">
    <source>
        <dbReference type="EMBL" id="EAT97819.1"/>
    </source>
</evidence>
<reference evidence="2" key="1">
    <citation type="submission" date="2007-10" db="EMBL/GenBank/DDBJ databases">
        <title>Genome sequence of Campylobacter concisus 13826 isolated from human feces.</title>
        <authorList>
            <person name="Fouts D.E."/>
            <person name="Mongodin E.F."/>
            <person name="Puiu D."/>
            <person name="Sebastian Y."/>
            <person name="Miller W.G."/>
            <person name="Mandrell R.E."/>
            <person name="On S."/>
            <person name="Nelson K.E."/>
        </authorList>
    </citation>
    <scope>NUCLEOTIDE SEQUENCE [LARGE SCALE GENOMIC DNA]</scope>
    <source>
        <strain evidence="2">13826</strain>
    </source>
</reference>
<dbReference type="EMBL" id="CP000792">
    <property type="protein sequence ID" value="EAT97819.1"/>
    <property type="molecule type" value="Genomic_DNA"/>
</dbReference>
<dbReference type="Proteomes" id="UP000001121">
    <property type="component" value="Chromosome"/>
</dbReference>